<evidence type="ECO:0000256" key="2">
    <source>
        <dbReference type="ARBA" id="ARBA00022598"/>
    </source>
</evidence>
<sequence>MDFFTSEESSILNNAKQVVVAFSGGPDSTLALIATKALLGDNPKLLATHINHQQQTDAEGWEEICAKVCDKLNISFQAHKIHVEVKDQGFEAAARSARQKIYKKYGVGTVIILGHHANDQAETILFRLFRGTGIKGLSGMKRVSEYEGITYIRPLMALSKDEILSRLSEINQEFILDKTNIESNYSRNYLRNKVIPLIKEKWPHFDKSLNRMSALIGKQNDLYESYLAEKIVSLGDSEGLLLDALIDLIPFERAEIIRFWLTSQGFTVPNESQMKEIEKSFFQSRHDAKPVLEFQRDDGQNVGVVLSKYNKYLIAEKLDE</sequence>
<dbReference type="GO" id="GO:0005524">
    <property type="term" value="F:ATP binding"/>
    <property type="evidence" value="ECO:0007669"/>
    <property type="project" value="UniProtKB-UniRule"/>
</dbReference>
<evidence type="ECO:0000256" key="7">
    <source>
        <dbReference type="HAMAP-Rule" id="MF_01161"/>
    </source>
</evidence>
<comment type="similarity">
    <text evidence="7">Belongs to the tRNA(Ile)-lysidine synthase family.</text>
</comment>
<feature type="binding site" evidence="7">
    <location>
        <begin position="23"/>
        <end position="28"/>
    </location>
    <ligand>
        <name>ATP</name>
        <dbReference type="ChEBI" id="CHEBI:30616"/>
    </ligand>
</feature>
<gene>
    <name evidence="7 10" type="primary">tilS</name>
    <name evidence="10" type="ORF">ISQ61_01030</name>
</gene>
<dbReference type="SUPFAM" id="SSF52402">
    <property type="entry name" value="Adenine nucleotide alpha hydrolases-like"/>
    <property type="match status" value="1"/>
</dbReference>
<dbReference type="PANTHER" id="PTHR43033">
    <property type="entry name" value="TRNA(ILE)-LYSIDINE SYNTHASE-RELATED"/>
    <property type="match status" value="1"/>
</dbReference>
<dbReference type="NCBIfam" id="TIGR02432">
    <property type="entry name" value="lysidine_TilS_N"/>
    <property type="match status" value="1"/>
</dbReference>
<keyword evidence="3 7" id="KW-0819">tRNA processing</keyword>
<feature type="domain" description="tRNA(Ile)-lysidine/2-thiocytidine synthase N-terminal" evidence="8">
    <location>
        <begin position="17"/>
        <end position="192"/>
    </location>
</feature>
<name>A0A937I7Z8_9GAMM</name>
<feature type="domain" description="tRNA(Ile)-lysidine synthase substrate-binding" evidence="9">
    <location>
        <begin position="242"/>
        <end position="295"/>
    </location>
</feature>
<dbReference type="Proteomes" id="UP000704935">
    <property type="component" value="Unassembled WGS sequence"/>
</dbReference>
<dbReference type="Pfam" id="PF09179">
    <property type="entry name" value="TilS"/>
    <property type="match status" value="1"/>
</dbReference>
<dbReference type="AlphaFoldDB" id="A0A937I7Z8"/>
<dbReference type="Gene3D" id="3.40.50.620">
    <property type="entry name" value="HUPs"/>
    <property type="match status" value="1"/>
</dbReference>
<comment type="subcellular location">
    <subcellularLocation>
        <location evidence="7">Cytoplasm</location>
    </subcellularLocation>
</comment>
<evidence type="ECO:0000256" key="4">
    <source>
        <dbReference type="ARBA" id="ARBA00022741"/>
    </source>
</evidence>
<protein>
    <recommendedName>
        <fullName evidence="7">tRNA(Ile)-lysidine synthase</fullName>
        <ecNumber evidence="7">6.3.4.19</ecNumber>
    </recommendedName>
    <alternativeName>
        <fullName evidence="7">tRNA(Ile)-2-lysyl-cytidine synthase</fullName>
    </alternativeName>
    <alternativeName>
        <fullName evidence="7">tRNA(Ile)-lysidine synthetase</fullName>
    </alternativeName>
</protein>
<dbReference type="EMBL" id="JADHQA010000002">
    <property type="protein sequence ID" value="MBL6819811.1"/>
    <property type="molecule type" value="Genomic_DNA"/>
</dbReference>
<evidence type="ECO:0000256" key="1">
    <source>
        <dbReference type="ARBA" id="ARBA00022490"/>
    </source>
</evidence>
<dbReference type="CDD" id="cd01992">
    <property type="entry name" value="TilS_N"/>
    <property type="match status" value="1"/>
</dbReference>
<evidence type="ECO:0000256" key="6">
    <source>
        <dbReference type="ARBA" id="ARBA00048539"/>
    </source>
</evidence>
<dbReference type="GO" id="GO:0005737">
    <property type="term" value="C:cytoplasm"/>
    <property type="evidence" value="ECO:0007669"/>
    <property type="project" value="UniProtKB-SubCell"/>
</dbReference>
<dbReference type="EC" id="6.3.4.19" evidence="7"/>
<dbReference type="HAMAP" id="MF_01161">
    <property type="entry name" value="tRNA_Ile_lys_synt"/>
    <property type="match status" value="1"/>
</dbReference>
<dbReference type="InterPro" id="IPR014729">
    <property type="entry name" value="Rossmann-like_a/b/a_fold"/>
</dbReference>
<dbReference type="InterPro" id="IPR015262">
    <property type="entry name" value="tRNA_Ile_lys_synt_subst-bd"/>
</dbReference>
<keyword evidence="4 7" id="KW-0547">Nucleotide-binding</keyword>
<keyword evidence="1 7" id="KW-0963">Cytoplasm</keyword>
<evidence type="ECO:0000256" key="3">
    <source>
        <dbReference type="ARBA" id="ARBA00022694"/>
    </source>
</evidence>
<comment type="caution">
    <text evidence="10">The sequence shown here is derived from an EMBL/GenBank/DDBJ whole genome shotgun (WGS) entry which is preliminary data.</text>
</comment>
<keyword evidence="2 7" id="KW-0436">Ligase</keyword>
<evidence type="ECO:0000256" key="5">
    <source>
        <dbReference type="ARBA" id="ARBA00022840"/>
    </source>
</evidence>
<accession>A0A937I7Z8</accession>
<evidence type="ECO:0000313" key="11">
    <source>
        <dbReference type="Proteomes" id="UP000704935"/>
    </source>
</evidence>
<evidence type="ECO:0000313" key="10">
    <source>
        <dbReference type="EMBL" id="MBL6819811.1"/>
    </source>
</evidence>
<evidence type="ECO:0000259" key="9">
    <source>
        <dbReference type="Pfam" id="PF09179"/>
    </source>
</evidence>
<reference evidence="10" key="1">
    <citation type="submission" date="2020-10" db="EMBL/GenBank/DDBJ databases">
        <title>Microbiome of the Black Sea water column analyzed by genome centric metagenomics.</title>
        <authorList>
            <person name="Cabello-Yeves P.J."/>
            <person name="Callieri C."/>
            <person name="Picazo A."/>
            <person name="Mehrshad M."/>
            <person name="Haro-Moreno J.M."/>
            <person name="Roda-Garcia J."/>
            <person name="Dzembekova N."/>
            <person name="Slabakova V."/>
            <person name="Slabakova N."/>
            <person name="Moncheva S."/>
            <person name="Rodriguez-Valera F."/>
        </authorList>
    </citation>
    <scope>NUCLEOTIDE SEQUENCE</scope>
    <source>
        <strain evidence="10">BS307-5m-G47</strain>
    </source>
</reference>
<dbReference type="GO" id="GO:0032267">
    <property type="term" value="F:tRNA(Ile)-lysidine synthase activity"/>
    <property type="evidence" value="ECO:0007669"/>
    <property type="project" value="UniProtKB-EC"/>
</dbReference>
<dbReference type="InterPro" id="IPR012094">
    <property type="entry name" value="tRNA_Ile_lys_synt"/>
</dbReference>
<comment type="function">
    <text evidence="7">Ligates lysine onto the cytidine present at position 34 of the AUA codon-specific tRNA(Ile) that contains the anticodon CAU, in an ATP-dependent manner. Cytidine is converted to lysidine, thus changing the amino acid specificity of the tRNA from methionine to isoleucine.</text>
</comment>
<dbReference type="InterPro" id="IPR012795">
    <property type="entry name" value="tRNA_Ile_lys_synt_N"/>
</dbReference>
<comment type="catalytic activity">
    <reaction evidence="6 7">
        <text>cytidine(34) in tRNA(Ile2) + L-lysine + ATP = lysidine(34) in tRNA(Ile2) + AMP + diphosphate + H(+)</text>
        <dbReference type="Rhea" id="RHEA:43744"/>
        <dbReference type="Rhea" id="RHEA-COMP:10625"/>
        <dbReference type="Rhea" id="RHEA-COMP:10670"/>
        <dbReference type="ChEBI" id="CHEBI:15378"/>
        <dbReference type="ChEBI" id="CHEBI:30616"/>
        <dbReference type="ChEBI" id="CHEBI:32551"/>
        <dbReference type="ChEBI" id="CHEBI:33019"/>
        <dbReference type="ChEBI" id="CHEBI:82748"/>
        <dbReference type="ChEBI" id="CHEBI:83665"/>
        <dbReference type="ChEBI" id="CHEBI:456215"/>
        <dbReference type="EC" id="6.3.4.19"/>
    </reaction>
</comment>
<comment type="domain">
    <text evidence="7">The N-terminal region contains the highly conserved SGGXDS motif, predicted to be a P-loop motif involved in ATP binding.</text>
</comment>
<evidence type="ECO:0000259" key="8">
    <source>
        <dbReference type="Pfam" id="PF01171"/>
    </source>
</evidence>
<dbReference type="SUPFAM" id="SSF82829">
    <property type="entry name" value="MesJ substrate recognition domain-like"/>
    <property type="match status" value="1"/>
</dbReference>
<dbReference type="PANTHER" id="PTHR43033:SF1">
    <property type="entry name" value="TRNA(ILE)-LYSIDINE SYNTHASE-RELATED"/>
    <property type="match status" value="1"/>
</dbReference>
<organism evidence="10 11">
    <name type="scientific">SAR86 cluster bacterium</name>
    <dbReference type="NCBI Taxonomy" id="2030880"/>
    <lineage>
        <taxon>Bacteria</taxon>
        <taxon>Pseudomonadati</taxon>
        <taxon>Pseudomonadota</taxon>
        <taxon>Gammaproteobacteria</taxon>
        <taxon>SAR86 cluster</taxon>
    </lineage>
</organism>
<dbReference type="Gene3D" id="1.20.59.20">
    <property type="match status" value="1"/>
</dbReference>
<dbReference type="GO" id="GO:0006400">
    <property type="term" value="P:tRNA modification"/>
    <property type="evidence" value="ECO:0007669"/>
    <property type="project" value="UniProtKB-UniRule"/>
</dbReference>
<keyword evidence="5 7" id="KW-0067">ATP-binding</keyword>
<dbReference type="Pfam" id="PF01171">
    <property type="entry name" value="ATP_bind_3"/>
    <property type="match status" value="1"/>
</dbReference>
<dbReference type="InterPro" id="IPR011063">
    <property type="entry name" value="TilS/TtcA_N"/>
</dbReference>
<proteinExistence type="inferred from homology"/>